<dbReference type="Pfam" id="PF20012">
    <property type="entry name" value="GAP1-N1"/>
    <property type="match status" value="1"/>
</dbReference>
<gene>
    <name evidence="1" type="ORF">EZS27_019339</name>
</gene>
<sequence>MDSKVIDIHQSFWGEANRGHGLIATSLNDDALNQVLLSFSDRPGSTLGQSILPYFSGKKIENYFVFAKSYPDDTSSRTGMVFTHALIFNINDILSVENIDFVFDLFSEEMPEKPALNASINSIRKEIHYHSNDNTLYPKYLQTVAQLLVKGKLPIIFSGKTSSFILLITKIWKGSFSSIKENLTFQIAFTPNDIQHNKNLSFIFVPETFVGKWTTHPIVEDKEDFNIQIESDAERLLLGDLAPNAFYTFIQDLNIQPESFKTISICYRAYQLYCKLNECTASEVLQLVRSLATLSPHNNANRIKSKSLEHLCLLLANASEDEIKGLRNIDFSSFEEGNTKITKAIELFWDKQFQNTERNKLSQFIFDVFETKENVTWWHHVIIQKISRLLKDLSATDIWDFISIQKGLLVYFEPHIVTSHEKETQFLSSCPKGLNLEIVGIVRDFSRSRKWFRLFAKMNLEIDSPQSALLEQLSLEKDVNLSYQYSGLDVIITNFSDKDFVEFAVKKDIEKLNHIAADKCVKNPHLLSLLDVKTATWRKVWAYSLEKTDNLPFGIPHLQTTIFEIFDLLLQNISIEDLLIEKISKSEYANIKDYPNRIKLWNKIPVKYQPEFVLKTSDAIIDSILNGNDEEVEIIIVNKILSDSYIGEVCNRSALKSVLLIYDKFIDLNEKYLLSGIKKHVGNLDKLDSNKLGLLVRQKSWGASAEAVFVKAKNNPSFLIALNQCAYLISKWKRLWYSDLFNETFSESDYYDSLCELAIELYERGPEENNIWKKAGGDVSILTNTANRKEQWYSAIQYLRKGGGGKEITAYSLLEEIKKDKPYRYSTEINKLMEYFKKK</sequence>
<comment type="caution">
    <text evidence="1">The sequence shown here is derived from an EMBL/GenBank/DDBJ whole genome shotgun (WGS) entry which is preliminary data.</text>
</comment>
<accession>A0A5J4RG60</accession>
<proteinExistence type="predicted"/>
<dbReference type="EMBL" id="SNRY01001282">
    <property type="protein sequence ID" value="KAA6332120.1"/>
    <property type="molecule type" value="Genomic_DNA"/>
</dbReference>
<dbReference type="AlphaFoldDB" id="A0A5J4RG60"/>
<protein>
    <submittedName>
        <fullName evidence="1">Uncharacterized protein</fullName>
    </submittedName>
</protein>
<reference evidence="1" key="1">
    <citation type="submission" date="2019-03" db="EMBL/GenBank/DDBJ databases">
        <title>Single cell metagenomics reveals metabolic interactions within the superorganism composed of flagellate Streblomastix strix and complex community of Bacteroidetes bacteria on its surface.</title>
        <authorList>
            <person name="Treitli S.C."/>
            <person name="Kolisko M."/>
            <person name="Husnik F."/>
            <person name="Keeling P."/>
            <person name="Hampl V."/>
        </authorList>
    </citation>
    <scope>NUCLEOTIDE SEQUENCE</scope>
    <source>
        <strain evidence="1">STM</strain>
    </source>
</reference>
<organism evidence="1">
    <name type="scientific">termite gut metagenome</name>
    <dbReference type="NCBI Taxonomy" id="433724"/>
    <lineage>
        <taxon>unclassified sequences</taxon>
        <taxon>metagenomes</taxon>
        <taxon>organismal metagenomes</taxon>
    </lineage>
</organism>
<evidence type="ECO:0000313" key="1">
    <source>
        <dbReference type="EMBL" id="KAA6332120.1"/>
    </source>
</evidence>
<name>A0A5J4RG60_9ZZZZ</name>